<evidence type="ECO:0000259" key="6">
    <source>
        <dbReference type="PROSITE" id="PS50011"/>
    </source>
</evidence>
<protein>
    <recommendedName>
        <fullName evidence="6">Protein kinase domain-containing protein</fullName>
    </recommendedName>
</protein>
<evidence type="ECO:0000256" key="4">
    <source>
        <dbReference type="ARBA" id="ARBA00022777"/>
    </source>
</evidence>
<keyword evidence="8" id="KW-1185">Reference proteome</keyword>
<evidence type="ECO:0000256" key="2">
    <source>
        <dbReference type="ARBA" id="ARBA00022679"/>
    </source>
</evidence>
<comment type="caution">
    <text evidence="7">The sequence shown here is derived from an EMBL/GenBank/DDBJ whole genome shotgun (WGS) entry which is preliminary data.</text>
</comment>
<dbReference type="PROSITE" id="PS00109">
    <property type="entry name" value="PROTEIN_KINASE_TYR"/>
    <property type="match status" value="1"/>
</dbReference>
<dbReference type="Gene3D" id="1.10.510.10">
    <property type="entry name" value="Transferase(Phosphotransferase) domain 1"/>
    <property type="match status" value="1"/>
</dbReference>
<keyword evidence="4" id="KW-0418">Kinase</keyword>
<keyword evidence="2" id="KW-0808">Transferase</keyword>
<dbReference type="SUPFAM" id="SSF56112">
    <property type="entry name" value="Protein kinase-like (PK-like)"/>
    <property type="match status" value="1"/>
</dbReference>
<dbReference type="AlphaFoldDB" id="A0A4V3XA64"/>
<dbReference type="Pfam" id="PF00069">
    <property type="entry name" value="Pkinase"/>
    <property type="match status" value="1"/>
</dbReference>
<dbReference type="GO" id="GO:0004674">
    <property type="term" value="F:protein serine/threonine kinase activity"/>
    <property type="evidence" value="ECO:0007669"/>
    <property type="project" value="UniProtKB-KW"/>
</dbReference>
<accession>A0A4V3XA64</accession>
<evidence type="ECO:0000256" key="5">
    <source>
        <dbReference type="ARBA" id="ARBA00022840"/>
    </source>
</evidence>
<dbReference type="PROSITE" id="PS50011">
    <property type="entry name" value="PROTEIN_KINASE_DOM"/>
    <property type="match status" value="1"/>
</dbReference>
<feature type="domain" description="Protein kinase" evidence="6">
    <location>
        <begin position="1"/>
        <end position="107"/>
    </location>
</feature>
<gene>
    <name evidence="7" type="ORF">EW026_g5013</name>
</gene>
<dbReference type="PANTHER" id="PTHR24351">
    <property type="entry name" value="RIBOSOMAL PROTEIN S6 KINASE"/>
    <property type="match status" value="1"/>
</dbReference>
<organism evidence="7 8">
    <name type="scientific">Hermanssonia centrifuga</name>
    <dbReference type="NCBI Taxonomy" id="98765"/>
    <lineage>
        <taxon>Eukaryota</taxon>
        <taxon>Fungi</taxon>
        <taxon>Dikarya</taxon>
        <taxon>Basidiomycota</taxon>
        <taxon>Agaricomycotina</taxon>
        <taxon>Agaricomycetes</taxon>
        <taxon>Polyporales</taxon>
        <taxon>Meruliaceae</taxon>
        <taxon>Hermanssonia</taxon>
    </lineage>
</organism>
<evidence type="ECO:0000256" key="1">
    <source>
        <dbReference type="ARBA" id="ARBA00022527"/>
    </source>
</evidence>
<evidence type="ECO:0000313" key="7">
    <source>
        <dbReference type="EMBL" id="THG96902.1"/>
    </source>
</evidence>
<keyword evidence="3" id="KW-0547">Nucleotide-binding</keyword>
<keyword evidence="1" id="KW-0723">Serine/threonine-protein kinase</keyword>
<proteinExistence type="predicted"/>
<dbReference type="EMBL" id="SGPJ01000202">
    <property type="protein sequence ID" value="THG96902.1"/>
    <property type="molecule type" value="Genomic_DNA"/>
</dbReference>
<dbReference type="InterPro" id="IPR011009">
    <property type="entry name" value="Kinase-like_dom_sf"/>
</dbReference>
<keyword evidence="5" id="KW-0067">ATP-binding</keyword>
<dbReference type="InterPro" id="IPR000719">
    <property type="entry name" value="Prot_kinase_dom"/>
</dbReference>
<evidence type="ECO:0000256" key="3">
    <source>
        <dbReference type="ARBA" id="ARBA00022741"/>
    </source>
</evidence>
<reference evidence="7 8" key="1">
    <citation type="submission" date="2019-02" db="EMBL/GenBank/DDBJ databases">
        <title>Genome sequencing of the rare red list fungi Phlebia centrifuga.</title>
        <authorList>
            <person name="Buettner E."/>
            <person name="Kellner H."/>
        </authorList>
    </citation>
    <scope>NUCLEOTIDE SEQUENCE [LARGE SCALE GENOMIC DNA]</scope>
    <source>
        <strain evidence="7 8">DSM 108282</strain>
    </source>
</reference>
<name>A0A4V3XA64_9APHY</name>
<dbReference type="GO" id="GO:0005524">
    <property type="term" value="F:ATP binding"/>
    <property type="evidence" value="ECO:0007669"/>
    <property type="project" value="UniProtKB-KW"/>
</dbReference>
<sequence length="107" mass="12352">MTSRRLKIVAVEDLHSRHIVHRDIRFENILIDQHDYVVLADFSCAMARGVPKDARPWGSFSVRNEDEYIYRPTAAPMHLDPVDFVYQPQWIGAIGYMAPEVAICKHS</sequence>
<dbReference type="Proteomes" id="UP000309038">
    <property type="component" value="Unassembled WGS sequence"/>
</dbReference>
<evidence type="ECO:0000313" key="8">
    <source>
        <dbReference type="Proteomes" id="UP000309038"/>
    </source>
</evidence>
<dbReference type="InterPro" id="IPR008266">
    <property type="entry name" value="Tyr_kinase_AS"/>
</dbReference>